<dbReference type="Gene3D" id="3.30.2310.20">
    <property type="entry name" value="RelE-like"/>
    <property type="match status" value="1"/>
</dbReference>
<name>A0A1H5XCW2_9RHOB</name>
<keyword evidence="2" id="KW-1185">Reference proteome</keyword>
<proteinExistence type="predicted"/>
<dbReference type="Proteomes" id="UP000236752">
    <property type="component" value="Unassembled WGS sequence"/>
</dbReference>
<evidence type="ECO:0000313" key="2">
    <source>
        <dbReference type="Proteomes" id="UP000236752"/>
    </source>
</evidence>
<dbReference type="InterPro" id="IPR035093">
    <property type="entry name" value="RelE/ParE_toxin_dom_sf"/>
</dbReference>
<protein>
    <submittedName>
        <fullName evidence="1">mRNA interferase RelE/StbE</fullName>
    </submittedName>
</protein>
<dbReference type="EMBL" id="FNUZ01000002">
    <property type="protein sequence ID" value="SEG09614.1"/>
    <property type="molecule type" value="Genomic_DNA"/>
</dbReference>
<reference evidence="1 2" key="1">
    <citation type="submission" date="2016-10" db="EMBL/GenBank/DDBJ databases">
        <authorList>
            <person name="de Groot N.N."/>
        </authorList>
    </citation>
    <scope>NUCLEOTIDE SEQUENCE [LARGE SCALE GENOMIC DNA]</scope>
    <source>
        <strain evidence="1 2">DSM 26915</strain>
    </source>
</reference>
<dbReference type="OrthoDB" id="428094at2"/>
<sequence length="84" mass="9454">MKEIAYSKTAQKALMRMPRNWAIRVRDKVNAYASDPASQANNVKALRGTNGMLRLRVGDWRVVMCDGVVLEILDVKARGSAYKE</sequence>
<accession>A0A1H5XCW2</accession>
<gene>
    <name evidence="1" type="ORF">SAMN04488045_1828</name>
</gene>
<organism evidence="1 2">
    <name type="scientific">Thalassococcus halodurans</name>
    <dbReference type="NCBI Taxonomy" id="373675"/>
    <lineage>
        <taxon>Bacteria</taxon>
        <taxon>Pseudomonadati</taxon>
        <taxon>Pseudomonadota</taxon>
        <taxon>Alphaproteobacteria</taxon>
        <taxon>Rhodobacterales</taxon>
        <taxon>Roseobacteraceae</taxon>
        <taxon>Thalassococcus</taxon>
    </lineage>
</organism>
<dbReference type="AlphaFoldDB" id="A0A1H5XCW2"/>
<dbReference type="RefSeq" id="WP_103910119.1">
    <property type="nucleotide sequence ID" value="NZ_FNUZ01000002.1"/>
</dbReference>
<evidence type="ECO:0000313" key="1">
    <source>
        <dbReference type="EMBL" id="SEG09614.1"/>
    </source>
</evidence>
<dbReference type="SUPFAM" id="SSF143011">
    <property type="entry name" value="RelE-like"/>
    <property type="match status" value="1"/>
</dbReference>